<feature type="region of interest" description="Disordered" evidence="1">
    <location>
        <begin position="42"/>
        <end position="235"/>
    </location>
</feature>
<keyword evidence="2" id="KW-0472">Membrane</keyword>
<comment type="caution">
    <text evidence="3">The sequence shown here is derived from an EMBL/GenBank/DDBJ whole genome shotgun (WGS) entry which is preliminary data.</text>
</comment>
<reference evidence="3 4" key="1">
    <citation type="submission" date="2024-05" db="EMBL/GenBank/DDBJ databases">
        <title>A draft genome resource for the thread blight pathogen Marasmius tenuissimus strain MS-2.</title>
        <authorList>
            <person name="Yulfo-Soto G.E."/>
            <person name="Baruah I.K."/>
            <person name="Amoako-Attah I."/>
            <person name="Bukari Y."/>
            <person name="Meinhardt L.W."/>
            <person name="Bailey B.A."/>
            <person name="Cohen S.P."/>
        </authorList>
    </citation>
    <scope>NUCLEOTIDE SEQUENCE [LARGE SCALE GENOMIC DNA]</scope>
    <source>
        <strain evidence="3 4">MS-2</strain>
    </source>
</reference>
<evidence type="ECO:0000313" key="4">
    <source>
        <dbReference type="Proteomes" id="UP001437256"/>
    </source>
</evidence>
<evidence type="ECO:0000256" key="2">
    <source>
        <dbReference type="SAM" id="Phobius"/>
    </source>
</evidence>
<feature type="compositionally biased region" description="Polar residues" evidence="1">
    <location>
        <begin position="194"/>
        <end position="214"/>
    </location>
</feature>
<feature type="compositionally biased region" description="Pro residues" evidence="1">
    <location>
        <begin position="124"/>
        <end position="147"/>
    </location>
</feature>
<proteinExistence type="predicted"/>
<keyword evidence="4" id="KW-1185">Reference proteome</keyword>
<evidence type="ECO:0000313" key="3">
    <source>
        <dbReference type="EMBL" id="KAL0064190.1"/>
    </source>
</evidence>
<keyword evidence="2" id="KW-1133">Transmembrane helix</keyword>
<gene>
    <name evidence="3" type="ORF">AAF712_008912</name>
</gene>
<protein>
    <submittedName>
        <fullName evidence="3">Uncharacterized protein</fullName>
    </submittedName>
</protein>
<keyword evidence="2" id="KW-0812">Transmembrane</keyword>
<feature type="compositionally biased region" description="Acidic residues" evidence="1">
    <location>
        <begin position="77"/>
        <end position="99"/>
    </location>
</feature>
<evidence type="ECO:0000256" key="1">
    <source>
        <dbReference type="SAM" id="MobiDB-lite"/>
    </source>
</evidence>
<feature type="compositionally biased region" description="Low complexity" evidence="1">
    <location>
        <begin position="215"/>
        <end position="235"/>
    </location>
</feature>
<feature type="compositionally biased region" description="Basic and acidic residues" evidence="1">
    <location>
        <begin position="100"/>
        <end position="123"/>
    </location>
</feature>
<name>A0ABR2ZSD5_9AGAR</name>
<organism evidence="3 4">
    <name type="scientific">Marasmius tenuissimus</name>
    <dbReference type="NCBI Taxonomy" id="585030"/>
    <lineage>
        <taxon>Eukaryota</taxon>
        <taxon>Fungi</taxon>
        <taxon>Dikarya</taxon>
        <taxon>Basidiomycota</taxon>
        <taxon>Agaricomycotina</taxon>
        <taxon>Agaricomycetes</taxon>
        <taxon>Agaricomycetidae</taxon>
        <taxon>Agaricales</taxon>
        <taxon>Marasmiineae</taxon>
        <taxon>Marasmiaceae</taxon>
        <taxon>Marasmius</taxon>
    </lineage>
</organism>
<dbReference type="Proteomes" id="UP001437256">
    <property type="component" value="Unassembled WGS sequence"/>
</dbReference>
<feature type="transmembrane region" description="Helical" evidence="2">
    <location>
        <begin position="266"/>
        <end position="290"/>
    </location>
</feature>
<sequence length="433" mass="46255">MNHKLSLVLPVVSVGESIVLSAGFPSTRVSWPVHIRQSKTLGHSRPFFNAKRDKGRGRKGSGSRPDRGEPPQNRLDDESDSNSDDSDSGSGSEDEDEENGKDKGKGKDKDKDKDKDKLPEDRPSVPPPPPSTASPQGPPPSGPPPPVDNGDGQEEKSGDGTSDNRTPTEESSSSDTQRSSSASSEPNGSASAKITGSTDSPAGTILATTSAVNATSTPTLPGSTSTTSTSKDTQSPAYTPLYEVAAPTQPVPISSAPPKLQPKQTAAVVGVVLGGTALLLLLLLATFLFIRARRKRNQPDSRPHTFYKDKMIKDVEDVPPTPLTPVSISSSCSESATHTSLSEPLQVNFGGDPAFGLGIPSRTSRQMQIEQKIFELQSSLISLSRRTISFRRSNISSKKVRAQLIRDKIGRLEKLKEGDWAREKSDEKPADMK</sequence>
<accession>A0ABR2ZSD5</accession>
<feature type="compositionally biased region" description="Low complexity" evidence="1">
    <location>
        <begin position="171"/>
        <end position="192"/>
    </location>
</feature>
<dbReference type="EMBL" id="JBBXMP010000066">
    <property type="protein sequence ID" value="KAL0064190.1"/>
    <property type="molecule type" value="Genomic_DNA"/>
</dbReference>